<comment type="similarity">
    <text evidence="2">Belongs to the VPS52 family.</text>
</comment>
<dbReference type="PANTHER" id="PTHR14190">
    <property type="entry name" value="SUPPRESSOR OF ACTIN MUTATIONS 2/VACUOLAR PROTEIN SORTING 52"/>
    <property type="match status" value="1"/>
</dbReference>
<evidence type="ECO:0000256" key="4">
    <source>
        <dbReference type="ARBA" id="ARBA00022927"/>
    </source>
</evidence>
<comment type="subcellular location">
    <subcellularLocation>
        <location evidence="1">Golgi apparatus</location>
        <location evidence="1">trans-Golgi network</location>
    </subcellularLocation>
</comment>
<dbReference type="Pfam" id="PF04129">
    <property type="entry name" value="Vps52_CC"/>
    <property type="match status" value="1"/>
</dbReference>
<dbReference type="Proteomes" id="UP000305948">
    <property type="component" value="Unassembled WGS sequence"/>
</dbReference>
<dbReference type="GO" id="GO:0005829">
    <property type="term" value="C:cytosol"/>
    <property type="evidence" value="ECO:0007669"/>
    <property type="project" value="GOC"/>
</dbReference>
<keyword evidence="4" id="KW-0653">Protein transport</keyword>
<accession>A0A5C3NII8</accession>
<name>A0A5C3NII8_9AGAM</name>
<evidence type="ECO:0000259" key="6">
    <source>
        <dbReference type="Pfam" id="PF04129"/>
    </source>
</evidence>
<keyword evidence="5" id="KW-0333">Golgi apparatus</keyword>
<dbReference type="GO" id="GO:0042147">
    <property type="term" value="P:retrograde transport, endosome to Golgi"/>
    <property type="evidence" value="ECO:0007669"/>
    <property type="project" value="TreeGrafter"/>
</dbReference>
<feature type="domain" description="Vps52 C-terminal" evidence="7">
    <location>
        <begin position="296"/>
        <end position="340"/>
    </location>
</feature>
<dbReference type="GO" id="GO:0000938">
    <property type="term" value="C:GARP complex"/>
    <property type="evidence" value="ECO:0007669"/>
    <property type="project" value="TreeGrafter"/>
</dbReference>
<keyword evidence="3" id="KW-0813">Transport</keyword>
<feature type="domain" description="Vps52 C-terminal" evidence="7">
    <location>
        <begin position="406"/>
        <end position="583"/>
    </location>
</feature>
<dbReference type="EMBL" id="ML213504">
    <property type="protein sequence ID" value="TFK55898.1"/>
    <property type="molecule type" value="Genomic_DNA"/>
</dbReference>
<sequence length="609" mass="68149">MVSNFAPPAKLDTSFARRVSTGRATVMSGFEESGQNAVPPHFTRDNPGPSSFRQKANEYVELHDQVETSVTLLDSIESFLSTFQKDLSAVSGQISELQERSQDIDRRLKSRKKIEKPLSSLIEDLIIPPPLATLILDSDCGEPWILAVEQLERLIGTYKARMRVKAAKELAEVAEGLRIIAATKCRGFFLALIRPMRHSMSTNIQVIQTSVFLKYKPLFTFLQRQAPEVAQEIQKTYISSARTYYETGFRRYIRSLGWIKARTVEKSEYITTGGDLDTPESLSGRLGSARLDGPGVTLAYMADDKAHKEPMEALLRSALLVLMDNATAEYAFVTSFFSTEQPPLPAEAAISPTSLLSPTDGTFDDRVSLAGSERGGITPRPPGRSIAGAMASAQVAKEERASMDAAWKQIFDPTLDYCQTFVRTLLDPVPPVVQLLTMIRLTEEVMAEVQKRDCPPLESFIFRLRLEMWPLFQKGMAEHVDAVKKLAEGATAGFFSRGALTTDAQVATICQRYITIFNSFILLTQQPEETMIFSNLSRLRQEVDKLVMSHSEKAGDVKRQATTQSRLYELVLQGLNRLSNPTAHPKVQAEMEYWRKREEDARKRISGRT</sequence>
<proteinExistence type="inferred from homology"/>
<protein>
    <submittedName>
        <fullName evidence="8">Vps52-domain-containing protein</fullName>
    </submittedName>
</protein>
<evidence type="ECO:0000259" key="7">
    <source>
        <dbReference type="Pfam" id="PF20655"/>
    </source>
</evidence>
<evidence type="ECO:0000256" key="1">
    <source>
        <dbReference type="ARBA" id="ARBA00004601"/>
    </source>
</evidence>
<reference evidence="8 9" key="1">
    <citation type="journal article" date="2019" name="Nat. Ecol. Evol.">
        <title>Megaphylogeny resolves global patterns of mushroom evolution.</title>
        <authorList>
            <person name="Varga T."/>
            <person name="Krizsan K."/>
            <person name="Foldi C."/>
            <person name="Dima B."/>
            <person name="Sanchez-Garcia M."/>
            <person name="Sanchez-Ramirez S."/>
            <person name="Szollosi G.J."/>
            <person name="Szarkandi J.G."/>
            <person name="Papp V."/>
            <person name="Albert L."/>
            <person name="Andreopoulos W."/>
            <person name="Angelini C."/>
            <person name="Antonin V."/>
            <person name="Barry K.W."/>
            <person name="Bougher N.L."/>
            <person name="Buchanan P."/>
            <person name="Buyck B."/>
            <person name="Bense V."/>
            <person name="Catcheside P."/>
            <person name="Chovatia M."/>
            <person name="Cooper J."/>
            <person name="Damon W."/>
            <person name="Desjardin D."/>
            <person name="Finy P."/>
            <person name="Geml J."/>
            <person name="Haridas S."/>
            <person name="Hughes K."/>
            <person name="Justo A."/>
            <person name="Karasinski D."/>
            <person name="Kautmanova I."/>
            <person name="Kiss B."/>
            <person name="Kocsube S."/>
            <person name="Kotiranta H."/>
            <person name="LaButti K.M."/>
            <person name="Lechner B.E."/>
            <person name="Liimatainen K."/>
            <person name="Lipzen A."/>
            <person name="Lukacs Z."/>
            <person name="Mihaltcheva S."/>
            <person name="Morgado L.N."/>
            <person name="Niskanen T."/>
            <person name="Noordeloos M.E."/>
            <person name="Ohm R.A."/>
            <person name="Ortiz-Santana B."/>
            <person name="Ovrebo C."/>
            <person name="Racz N."/>
            <person name="Riley R."/>
            <person name="Savchenko A."/>
            <person name="Shiryaev A."/>
            <person name="Soop K."/>
            <person name="Spirin V."/>
            <person name="Szebenyi C."/>
            <person name="Tomsovsky M."/>
            <person name="Tulloss R.E."/>
            <person name="Uehling J."/>
            <person name="Grigoriev I.V."/>
            <person name="Vagvolgyi C."/>
            <person name="Papp T."/>
            <person name="Martin F.M."/>
            <person name="Miettinen O."/>
            <person name="Hibbett D.S."/>
            <person name="Nagy L.G."/>
        </authorList>
    </citation>
    <scope>NUCLEOTIDE SEQUENCE [LARGE SCALE GENOMIC DNA]</scope>
    <source>
        <strain evidence="8 9">OMC1185</strain>
    </source>
</reference>
<dbReference type="OrthoDB" id="19482at2759"/>
<organism evidence="8 9">
    <name type="scientific">Heliocybe sulcata</name>
    <dbReference type="NCBI Taxonomy" id="5364"/>
    <lineage>
        <taxon>Eukaryota</taxon>
        <taxon>Fungi</taxon>
        <taxon>Dikarya</taxon>
        <taxon>Basidiomycota</taxon>
        <taxon>Agaricomycotina</taxon>
        <taxon>Agaricomycetes</taxon>
        <taxon>Gloeophyllales</taxon>
        <taxon>Gloeophyllaceae</taxon>
        <taxon>Heliocybe</taxon>
    </lineage>
</organism>
<dbReference type="STRING" id="5364.A0A5C3NII8"/>
<dbReference type="InterPro" id="IPR048319">
    <property type="entry name" value="Vps52_CC"/>
</dbReference>
<dbReference type="GO" id="GO:0019905">
    <property type="term" value="F:syntaxin binding"/>
    <property type="evidence" value="ECO:0007669"/>
    <property type="project" value="TreeGrafter"/>
</dbReference>
<evidence type="ECO:0000256" key="2">
    <source>
        <dbReference type="ARBA" id="ARBA00008180"/>
    </source>
</evidence>
<gene>
    <name evidence="8" type="ORF">OE88DRAFT_1652414</name>
</gene>
<dbReference type="GO" id="GO:0032456">
    <property type="term" value="P:endocytic recycling"/>
    <property type="evidence" value="ECO:0007669"/>
    <property type="project" value="TreeGrafter"/>
</dbReference>
<evidence type="ECO:0000256" key="3">
    <source>
        <dbReference type="ARBA" id="ARBA00022448"/>
    </source>
</evidence>
<keyword evidence="9" id="KW-1185">Reference proteome</keyword>
<dbReference type="InterPro" id="IPR007258">
    <property type="entry name" value="Vps52"/>
</dbReference>
<evidence type="ECO:0000313" key="9">
    <source>
        <dbReference type="Proteomes" id="UP000305948"/>
    </source>
</evidence>
<dbReference type="PANTHER" id="PTHR14190:SF7">
    <property type="entry name" value="VACUOLAR PROTEIN SORTING-ASSOCIATED PROTEIN 52 HOMOLOG"/>
    <property type="match status" value="1"/>
</dbReference>
<feature type="domain" description="Vps52 coiled-coil" evidence="6">
    <location>
        <begin position="57"/>
        <end position="222"/>
    </location>
</feature>
<evidence type="ECO:0000256" key="5">
    <source>
        <dbReference type="ARBA" id="ARBA00023034"/>
    </source>
</evidence>
<evidence type="ECO:0000313" key="8">
    <source>
        <dbReference type="EMBL" id="TFK55898.1"/>
    </source>
</evidence>
<dbReference type="GO" id="GO:0006896">
    <property type="term" value="P:Golgi to vacuole transport"/>
    <property type="evidence" value="ECO:0007669"/>
    <property type="project" value="TreeGrafter"/>
</dbReference>
<dbReference type="GO" id="GO:0015031">
    <property type="term" value="P:protein transport"/>
    <property type="evidence" value="ECO:0007669"/>
    <property type="project" value="UniProtKB-KW"/>
</dbReference>
<dbReference type="InterPro" id="IPR048361">
    <property type="entry name" value="Vps52_C"/>
</dbReference>
<dbReference type="Pfam" id="PF20655">
    <property type="entry name" value="Vps52_C"/>
    <property type="match status" value="2"/>
</dbReference>
<dbReference type="AlphaFoldDB" id="A0A5C3NII8"/>